<proteinExistence type="predicted"/>
<feature type="transmembrane region" description="Helical" evidence="1">
    <location>
        <begin position="6"/>
        <end position="25"/>
    </location>
</feature>
<gene>
    <name evidence="2" type="ORF">CGOC_LOCUS8912</name>
</gene>
<reference evidence="2 3" key="1">
    <citation type="submission" date="2018-11" db="EMBL/GenBank/DDBJ databases">
        <authorList>
            <consortium name="Pathogen Informatics"/>
        </authorList>
    </citation>
    <scope>NUCLEOTIDE SEQUENCE [LARGE SCALE GENOMIC DNA]</scope>
</reference>
<evidence type="ECO:0000256" key="1">
    <source>
        <dbReference type="SAM" id="Phobius"/>
    </source>
</evidence>
<feature type="non-terminal residue" evidence="2">
    <location>
        <position position="1"/>
    </location>
</feature>
<keyword evidence="1" id="KW-1133">Transmembrane helix</keyword>
<evidence type="ECO:0000313" key="3">
    <source>
        <dbReference type="Proteomes" id="UP000271889"/>
    </source>
</evidence>
<dbReference type="Proteomes" id="UP000271889">
    <property type="component" value="Unassembled WGS sequence"/>
</dbReference>
<name>A0A3P7MBS5_CYLGO</name>
<keyword evidence="1" id="KW-0472">Membrane</keyword>
<dbReference type="EMBL" id="UYRV01105319">
    <property type="protein sequence ID" value="VDN20953.1"/>
    <property type="molecule type" value="Genomic_DNA"/>
</dbReference>
<evidence type="ECO:0000313" key="2">
    <source>
        <dbReference type="EMBL" id="VDN20953.1"/>
    </source>
</evidence>
<dbReference type="AlphaFoldDB" id="A0A3P7MBS5"/>
<keyword evidence="1" id="KW-0812">Transmembrane</keyword>
<accession>A0A3P7MBS5</accession>
<sequence length="146" mass="16367">LAVSLICFVNFIAAVIIRNALLFLFHSLLISSLYREDSSYTLPHTVDLFFVLYSEMQGSQKVSEAILSRKPSNASLCHNFINHSIIVSKKGSQTIYYCALRMRSSRRSPLQPQLASLSWVSSDSSSSSSISQSITSLSERRCRCYT</sequence>
<organism evidence="2 3">
    <name type="scientific">Cylicostephanus goldi</name>
    <name type="common">Nematode worm</name>
    <dbReference type="NCBI Taxonomy" id="71465"/>
    <lineage>
        <taxon>Eukaryota</taxon>
        <taxon>Metazoa</taxon>
        <taxon>Ecdysozoa</taxon>
        <taxon>Nematoda</taxon>
        <taxon>Chromadorea</taxon>
        <taxon>Rhabditida</taxon>
        <taxon>Rhabditina</taxon>
        <taxon>Rhabditomorpha</taxon>
        <taxon>Strongyloidea</taxon>
        <taxon>Strongylidae</taxon>
        <taxon>Cylicostephanus</taxon>
    </lineage>
</organism>
<protein>
    <submittedName>
        <fullName evidence="2">Uncharacterized protein</fullName>
    </submittedName>
</protein>
<keyword evidence="3" id="KW-1185">Reference proteome</keyword>